<gene>
    <name evidence="2" type="ORF">DYI37_11395</name>
</gene>
<feature type="compositionally biased region" description="Acidic residues" evidence="1">
    <location>
        <begin position="14"/>
        <end position="23"/>
    </location>
</feature>
<dbReference type="AlphaFoldDB" id="A0A371X307"/>
<feature type="compositionally biased region" description="Polar residues" evidence="1">
    <location>
        <begin position="1"/>
        <end position="10"/>
    </location>
</feature>
<dbReference type="Proteomes" id="UP000264310">
    <property type="component" value="Unassembled WGS sequence"/>
</dbReference>
<organism evidence="2 3">
    <name type="scientific">Fulvimarina endophytica</name>
    <dbReference type="NCBI Taxonomy" id="2293836"/>
    <lineage>
        <taxon>Bacteria</taxon>
        <taxon>Pseudomonadati</taxon>
        <taxon>Pseudomonadota</taxon>
        <taxon>Alphaproteobacteria</taxon>
        <taxon>Hyphomicrobiales</taxon>
        <taxon>Aurantimonadaceae</taxon>
        <taxon>Fulvimarina</taxon>
    </lineage>
</organism>
<protein>
    <submittedName>
        <fullName evidence="2">Uncharacterized protein</fullName>
    </submittedName>
</protein>
<reference evidence="2 3" key="1">
    <citation type="submission" date="2018-08" db="EMBL/GenBank/DDBJ databases">
        <title>Fulvimarina sp. 85, whole genome shotgun sequence.</title>
        <authorList>
            <person name="Tuo L."/>
        </authorList>
    </citation>
    <scope>NUCLEOTIDE SEQUENCE [LARGE SCALE GENOMIC DNA]</scope>
    <source>
        <strain evidence="2 3">85</strain>
    </source>
</reference>
<accession>A0A371X307</accession>
<evidence type="ECO:0000313" key="3">
    <source>
        <dbReference type="Proteomes" id="UP000264310"/>
    </source>
</evidence>
<name>A0A371X307_9HYPH</name>
<comment type="caution">
    <text evidence="2">The sequence shown here is derived from an EMBL/GenBank/DDBJ whole genome shotgun (WGS) entry which is preliminary data.</text>
</comment>
<feature type="compositionally biased region" description="Acidic residues" evidence="1">
    <location>
        <begin position="41"/>
        <end position="54"/>
    </location>
</feature>
<dbReference type="EMBL" id="QURL01000004">
    <property type="protein sequence ID" value="RFC63603.1"/>
    <property type="molecule type" value="Genomic_DNA"/>
</dbReference>
<keyword evidence="3" id="KW-1185">Reference proteome</keyword>
<evidence type="ECO:0000256" key="1">
    <source>
        <dbReference type="SAM" id="MobiDB-lite"/>
    </source>
</evidence>
<dbReference type="RefSeq" id="WP_116683333.1">
    <property type="nucleotide sequence ID" value="NZ_QURL01000004.1"/>
</dbReference>
<sequence>MITDTSSATHVQIDIDEDQDDVVATEAVVDEDGKAPVVSSSEDEDVIDEDADLDPSDRLPKRAVQNSDGSVTLPLRFPRTLKTKKGGRVRERQFTDLVFHRLTGADQRAIAAASAESQDVTAFARSTRLNQAVMNALFDKMDIADVADGGRVLNNFFASGTRTRTGKPGSA</sequence>
<evidence type="ECO:0000313" key="2">
    <source>
        <dbReference type="EMBL" id="RFC63603.1"/>
    </source>
</evidence>
<proteinExistence type="predicted"/>
<dbReference type="OrthoDB" id="8410249at2"/>
<feature type="region of interest" description="Disordered" evidence="1">
    <location>
        <begin position="1"/>
        <end position="59"/>
    </location>
</feature>